<proteinExistence type="predicted"/>
<name>A0ABR7JNS2_9FIRM</name>
<gene>
    <name evidence="1" type="ORF">H8923_07390</name>
</gene>
<evidence type="ECO:0000313" key="1">
    <source>
        <dbReference type="EMBL" id="MBC5996579.1"/>
    </source>
</evidence>
<dbReference type="EMBL" id="JACRWE010000003">
    <property type="protein sequence ID" value="MBC5996579.1"/>
    <property type="molecule type" value="Genomic_DNA"/>
</dbReference>
<keyword evidence="2" id="KW-1185">Reference proteome</keyword>
<organism evidence="1 2">
    <name type="scientific">Romboutsia faecis</name>
    <dbReference type="NCBI Taxonomy" id="2764597"/>
    <lineage>
        <taxon>Bacteria</taxon>
        <taxon>Bacillati</taxon>
        <taxon>Bacillota</taxon>
        <taxon>Clostridia</taxon>
        <taxon>Peptostreptococcales</taxon>
        <taxon>Peptostreptococcaceae</taxon>
        <taxon>Romboutsia</taxon>
    </lineage>
</organism>
<dbReference type="RefSeq" id="WP_153926114.1">
    <property type="nucleotide sequence ID" value="NZ_JACRWE010000003.1"/>
</dbReference>
<sequence length="59" mass="6985">MDKKEKCECSNQWAGSNISWTSKAELKEKDERNNQWTSTLKKSPEAYSENCYQENHNKK</sequence>
<evidence type="ECO:0000313" key="2">
    <source>
        <dbReference type="Proteomes" id="UP000609849"/>
    </source>
</evidence>
<comment type="caution">
    <text evidence="1">The sequence shown here is derived from an EMBL/GenBank/DDBJ whole genome shotgun (WGS) entry which is preliminary data.</text>
</comment>
<dbReference type="Proteomes" id="UP000609849">
    <property type="component" value="Unassembled WGS sequence"/>
</dbReference>
<accession>A0ABR7JNS2</accession>
<reference evidence="1 2" key="1">
    <citation type="submission" date="2020-08" db="EMBL/GenBank/DDBJ databases">
        <authorList>
            <person name="Liu C."/>
            <person name="Sun Q."/>
        </authorList>
    </citation>
    <scope>NUCLEOTIDE SEQUENCE [LARGE SCALE GENOMIC DNA]</scope>
    <source>
        <strain evidence="1 2">NSJ-18</strain>
    </source>
</reference>
<protein>
    <submittedName>
        <fullName evidence="1">Uncharacterized protein</fullName>
    </submittedName>
</protein>